<dbReference type="InParanoid" id="C3XZR1"/>
<dbReference type="FunFam" id="1.20.1530.20:FF:000040">
    <property type="entry name" value="Solute carrier family 10, member 4"/>
    <property type="match status" value="2"/>
</dbReference>
<feature type="transmembrane region" description="Helical" evidence="7">
    <location>
        <begin position="666"/>
        <end position="688"/>
    </location>
</feature>
<evidence type="ECO:0000256" key="7">
    <source>
        <dbReference type="SAM" id="Phobius"/>
    </source>
</evidence>
<evidence type="ECO:0000256" key="4">
    <source>
        <dbReference type="ARBA" id="ARBA00022847"/>
    </source>
</evidence>
<keyword evidence="3 7" id="KW-0812">Transmembrane</keyword>
<dbReference type="Pfam" id="PF01758">
    <property type="entry name" value="SBF"/>
    <property type="match status" value="2"/>
</dbReference>
<feature type="transmembrane region" description="Helical" evidence="7">
    <location>
        <begin position="295"/>
        <end position="320"/>
    </location>
</feature>
<feature type="transmembrane region" description="Helical" evidence="7">
    <location>
        <begin position="235"/>
        <end position="259"/>
    </location>
</feature>
<feature type="transmembrane region" description="Helical" evidence="7">
    <location>
        <begin position="604"/>
        <end position="627"/>
    </location>
</feature>
<feature type="transmembrane region" description="Helical" evidence="7">
    <location>
        <begin position="634"/>
        <end position="654"/>
    </location>
</feature>
<protein>
    <submittedName>
        <fullName evidence="8">Uncharacterized protein</fullName>
    </submittedName>
</protein>
<proteinExistence type="inferred from homology"/>
<accession>C3XZR1</accession>
<dbReference type="InterPro" id="IPR004710">
    <property type="entry name" value="Bilac:Na_transpt"/>
</dbReference>
<comment type="subcellular location">
    <subcellularLocation>
        <location evidence="1">Membrane</location>
        <topology evidence="1">Multi-pass membrane protein</topology>
    </subcellularLocation>
</comment>
<keyword evidence="4" id="KW-0769">Symport</keyword>
<feature type="transmembrane region" description="Helical" evidence="7">
    <location>
        <begin position="695"/>
        <end position="717"/>
    </location>
</feature>
<dbReference type="InterPro" id="IPR038770">
    <property type="entry name" value="Na+/solute_symporter_sf"/>
</dbReference>
<organism>
    <name type="scientific">Branchiostoma floridae</name>
    <name type="common">Florida lancelet</name>
    <name type="synonym">Amphioxus</name>
    <dbReference type="NCBI Taxonomy" id="7739"/>
    <lineage>
        <taxon>Eukaryota</taxon>
        <taxon>Metazoa</taxon>
        <taxon>Chordata</taxon>
        <taxon>Cephalochordata</taxon>
        <taxon>Leptocardii</taxon>
        <taxon>Amphioxiformes</taxon>
        <taxon>Branchiostomatidae</taxon>
        <taxon>Branchiostoma</taxon>
    </lineage>
</organism>
<feature type="transmembrane region" description="Helical" evidence="7">
    <location>
        <begin position="74"/>
        <end position="94"/>
    </location>
</feature>
<evidence type="ECO:0000256" key="5">
    <source>
        <dbReference type="ARBA" id="ARBA00022989"/>
    </source>
</evidence>
<evidence type="ECO:0000313" key="8">
    <source>
        <dbReference type="EMBL" id="EEN66459.1"/>
    </source>
</evidence>
<dbReference type="PANTHER" id="PTHR10361">
    <property type="entry name" value="SODIUM-BILE ACID COTRANSPORTER"/>
    <property type="match status" value="1"/>
</dbReference>
<name>C3XZR1_BRAFL</name>
<feature type="transmembrane region" description="Helical" evidence="7">
    <location>
        <begin position="729"/>
        <end position="749"/>
    </location>
</feature>
<feature type="transmembrane region" description="Helical" evidence="7">
    <location>
        <begin position="106"/>
        <end position="128"/>
    </location>
</feature>
<gene>
    <name evidence="8" type="ORF">BRAFLDRAFT_85588</name>
</gene>
<evidence type="ECO:0000256" key="3">
    <source>
        <dbReference type="ARBA" id="ARBA00022692"/>
    </source>
</evidence>
<feature type="transmembrane region" description="Helical" evidence="7">
    <location>
        <begin position="135"/>
        <end position="157"/>
    </location>
</feature>
<feature type="transmembrane region" description="Helical" evidence="7">
    <location>
        <begin position="201"/>
        <end position="223"/>
    </location>
</feature>
<dbReference type="PANTHER" id="PTHR10361:SF28">
    <property type="entry name" value="P3 PROTEIN-RELATED"/>
    <property type="match status" value="1"/>
</dbReference>
<dbReference type="eggNOG" id="KOG2718">
    <property type="taxonomic scope" value="Eukaryota"/>
</dbReference>
<evidence type="ECO:0000256" key="2">
    <source>
        <dbReference type="ARBA" id="ARBA00006528"/>
    </source>
</evidence>
<keyword evidence="4" id="KW-0813">Transport</keyword>
<dbReference type="Gene3D" id="1.20.1530.20">
    <property type="match status" value="2"/>
</dbReference>
<dbReference type="GO" id="GO:0016020">
    <property type="term" value="C:membrane"/>
    <property type="evidence" value="ECO:0007669"/>
    <property type="project" value="UniProtKB-SubCell"/>
</dbReference>
<sequence length="966" mass="104832">MSADGRALDGPFTNQTGNETVVNNTGSWLNPLLIDPRVNLTMNIWMSVFVVIMMLSLGCTMEYHVVLQHIKKPFGMFIGFLAQFVIMPALAYGMVHAVDLEGLSALVVLILGCCPGGKVSNILALLAAGDMNLSICMTVCSTTLAMGMMPLCLWLYGRNLTDSQTVIPYDSIGITLVCIIVPVAIGVYIKYRSDRAAKIILRVGGVIVLLQLVIGMCIAVFLWGIDRLLSIPRSLIVVAVVMPFCGYVLGYIMASIFRLPHNCRRTVSMETGCQNSGLCMSILKLSFPVEDVGTVFFFPPLFAIFQTVEALIFIVLYHVWARKCGKEKGDLNLLAALKNRGQHAQNGITRDHQPNVGLSWSLVSGGGMDSTGGAVTDAVASGVASGAESEDLEVVSDGVVFDGVVSDGVVSDGVASDGVASDGVAFDGAVSCVVSEAPAAVSPGMSVMRRLVNIADFTSLTRRVTVWDVDISCQTTLEGFCDREWPAWFSSSREFDNRFRRQDLTSELIRYSSPRLVRGCPVFLVLGVWKQGEGEDNKGIPTRLCLGVGSIGNQTCPHNNMSADGRALDGPFTNQTGNETVVNKTGSWLNPLLIDPRVNLTMNIWMSVFVVIMMLSLGCTMEYHVVLQHIKKPFGMFIGFLAQFVIMPALAYGMVHAVDLEGLSALVVLILGCCPGGKVSNILALLAAGDMNLSICMTVCSTTLAMGMMPLCLWLYGRNLTDSQTVIPYDSIGITLVCIIVPVAIGVYIKYRSDRAAKIILRVGGVIVLLQLVIGMCIAVFLWGIDRLLSIPRSLIVVAVVMPFCGYVLGYIMASIFRLPHNCRRTVSMETGCQNSGLCMSILKLSFPVEDVGTVFFFPPLFAIFQTVEALIFIVLYHVWARKCGKEKGDLNLLAALKNRGQHAQNGITRDHQPNVGTLERSTDCSDVVTPVVTSVSSGDRGSRWKKANRMGKHAVNVFVLSWQQY</sequence>
<feature type="transmembrane region" description="Helical" evidence="7">
    <location>
        <begin position="855"/>
        <end position="880"/>
    </location>
</feature>
<dbReference type="EMBL" id="GG666476">
    <property type="protein sequence ID" value="EEN66459.1"/>
    <property type="molecule type" value="Genomic_DNA"/>
</dbReference>
<comment type="similarity">
    <text evidence="2">Belongs to the bile acid:sodium symporter (BASS) (TC 2.A.28) family.</text>
</comment>
<keyword evidence="5 7" id="KW-1133">Transmembrane helix</keyword>
<evidence type="ECO:0000256" key="1">
    <source>
        <dbReference type="ARBA" id="ARBA00004141"/>
    </source>
</evidence>
<dbReference type="GO" id="GO:0015293">
    <property type="term" value="F:symporter activity"/>
    <property type="evidence" value="ECO:0007669"/>
    <property type="project" value="UniProtKB-KW"/>
</dbReference>
<reference evidence="8" key="1">
    <citation type="journal article" date="2008" name="Nature">
        <title>The amphioxus genome and the evolution of the chordate karyotype.</title>
        <authorList>
            <consortium name="US DOE Joint Genome Institute (JGI-PGF)"/>
            <person name="Putnam N.H."/>
            <person name="Butts T."/>
            <person name="Ferrier D.E.K."/>
            <person name="Furlong R.F."/>
            <person name="Hellsten U."/>
            <person name="Kawashima T."/>
            <person name="Robinson-Rechavi M."/>
            <person name="Shoguchi E."/>
            <person name="Terry A."/>
            <person name="Yu J.-K."/>
            <person name="Benito-Gutierrez E.L."/>
            <person name="Dubchak I."/>
            <person name="Garcia-Fernandez J."/>
            <person name="Gibson-Brown J.J."/>
            <person name="Grigoriev I.V."/>
            <person name="Horton A.C."/>
            <person name="de Jong P.J."/>
            <person name="Jurka J."/>
            <person name="Kapitonov V.V."/>
            <person name="Kohara Y."/>
            <person name="Kuroki Y."/>
            <person name="Lindquist E."/>
            <person name="Lucas S."/>
            <person name="Osoegawa K."/>
            <person name="Pennacchio L.A."/>
            <person name="Salamov A.A."/>
            <person name="Satou Y."/>
            <person name="Sauka-Spengler T."/>
            <person name="Schmutz J."/>
            <person name="Shin-I T."/>
            <person name="Toyoda A."/>
            <person name="Bronner-Fraser M."/>
            <person name="Fujiyama A."/>
            <person name="Holland L.Z."/>
            <person name="Holland P.W.H."/>
            <person name="Satoh N."/>
            <person name="Rokhsar D.S."/>
        </authorList>
    </citation>
    <scope>NUCLEOTIDE SEQUENCE [LARGE SCALE GENOMIC DNA]</scope>
    <source>
        <strain evidence="8">S238N-H82</strain>
        <tissue evidence="8">Testes</tissue>
    </source>
</reference>
<feature type="transmembrane region" description="Helical" evidence="7">
    <location>
        <begin position="44"/>
        <end position="67"/>
    </location>
</feature>
<feature type="transmembrane region" description="Helical" evidence="7">
    <location>
        <begin position="761"/>
        <end position="783"/>
    </location>
</feature>
<dbReference type="InterPro" id="IPR002657">
    <property type="entry name" value="BilAc:Na_symport/Acr3"/>
</dbReference>
<dbReference type="AlphaFoldDB" id="C3XZR1"/>
<keyword evidence="6 7" id="KW-0472">Membrane</keyword>
<feature type="transmembrane region" description="Helical" evidence="7">
    <location>
        <begin position="795"/>
        <end position="819"/>
    </location>
</feature>
<feature type="transmembrane region" description="Helical" evidence="7">
    <location>
        <begin position="169"/>
        <end position="189"/>
    </location>
</feature>
<evidence type="ECO:0000256" key="6">
    <source>
        <dbReference type="ARBA" id="ARBA00023136"/>
    </source>
</evidence>